<dbReference type="GO" id="GO:0005886">
    <property type="term" value="C:plasma membrane"/>
    <property type="evidence" value="ECO:0007669"/>
    <property type="project" value="UniProtKB-SubCell"/>
</dbReference>
<comment type="subcellular location">
    <subcellularLocation>
        <location evidence="1 7">Cell membrane</location>
        <topology evidence="1 7">Multi-pass membrane protein</topology>
    </subcellularLocation>
</comment>
<dbReference type="InterPro" id="IPR032818">
    <property type="entry name" value="DedA-like"/>
</dbReference>
<evidence type="ECO:0000256" key="1">
    <source>
        <dbReference type="ARBA" id="ARBA00004651"/>
    </source>
</evidence>
<keyword evidence="4 7" id="KW-0812">Transmembrane</keyword>
<evidence type="ECO:0000256" key="4">
    <source>
        <dbReference type="ARBA" id="ARBA00022692"/>
    </source>
</evidence>
<protein>
    <submittedName>
        <fullName evidence="9">DedA protein</fullName>
    </submittedName>
</protein>
<dbReference type="InterPro" id="IPR032816">
    <property type="entry name" value="VTT_dom"/>
</dbReference>
<evidence type="ECO:0000256" key="7">
    <source>
        <dbReference type="RuleBase" id="RU367016"/>
    </source>
</evidence>
<feature type="transmembrane region" description="Helical" evidence="7">
    <location>
        <begin position="51"/>
        <end position="74"/>
    </location>
</feature>
<proteinExistence type="inferred from homology"/>
<reference evidence="10" key="1">
    <citation type="submission" date="2016-04" db="EMBL/GenBank/DDBJ databases">
        <authorList>
            <person name="Tagini F."/>
        </authorList>
    </citation>
    <scope>NUCLEOTIDE SEQUENCE [LARGE SCALE GENOMIC DNA]</scope>
    <source>
        <strain evidence="10">CHUV0807</strain>
    </source>
</reference>
<comment type="similarity">
    <text evidence="2 7">Belongs to the DedA family.</text>
</comment>
<feature type="transmembrane region" description="Helical" evidence="7">
    <location>
        <begin position="176"/>
        <end position="194"/>
    </location>
</feature>
<dbReference type="Pfam" id="PF09335">
    <property type="entry name" value="VTT_dom"/>
    <property type="match status" value="1"/>
</dbReference>
<dbReference type="AlphaFoldDB" id="A0A1C3HNQ6"/>
<evidence type="ECO:0000313" key="9">
    <source>
        <dbReference type="EMBL" id="SAY56212.1"/>
    </source>
</evidence>
<dbReference type="Proteomes" id="UP000190837">
    <property type="component" value="Unassembled WGS sequence"/>
</dbReference>
<feature type="transmembrane region" description="Helical" evidence="7">
    <location>
        <begin position="12"/>
        <end position="31"/>
    </location>
</feature>
<evidence type="ECO:0000256" key="2">
    <source>
        <dbReference type="ARBA" id="ARBA00010792"/>
    </source>
</evidence>
<sequence length="227" mass="26468">MTLSLLQAFFFDYGYYAVFGVLVLCGMGLPLPEDITLIAAGIISQLGEQNVHVMLVVAYFGVLCGDWMMYLIGWRFGPHLRQSRWFSKLLTPERMIQTETLFHRYGSRLVFFARFLPGLRAPIYVMTGITRRVSFWRFTLMDGLAALLSIPVFVYIGYYGAENHEWMLKKMHEFKYATIALFLVIAGIIAYYIWRRRRRRAYFRTTRARLRAERKRAASISLNKNAG</sequence>
<evidence type="ECO:0000256" key="5">
    <source>
        <dbReference type="ARBA" id="ARBA00022989"/>
    </source>
</evidence>
<gene>
    <name evidence="9" type="ORF">CHUV0807_0225</name>
</gene>
<accession>A0A1C3HNQ6</accession>
<name>A0A1C3HNQ6_9GAMM</name>
<dbReference type="PANTHER" id="PTHR30353:SF15">
    <property type="entry name" value="INNER MEMBRANE PROTEIN YABI"/>
    <property type="match status" value="1"/>
</dbReference>
<dbReference type="EMBL" id="FKLO01000014">
    <property type="protein sequence ID" value="SAY56212.1"/>
    <property type="molecule type" value="Genomic_DNA"/>
</dbReference>
<keyword evidence="3 7" id="KW-1003">Cell membrane</keyword>
<evidence type="ECO:0000313" key="10">
    <source>
        <dbReference type="Proteomes" id="UP000190837"/>
    </source>
</evidence>
<keyword evidence="6 7" id="KW-0472">Membrane</keyword>
<feature type="transmembrane region" description="Helical" evidence="7">
    <location>
        <begin position="135"/>
        <end position="156"/>
    </location>
</feature>
<organism evidence="9 10">
    <name type="scientific">Cardiobacterium hominis</name>
    <dbReference type="NCBI Taxonomy" id="2718"/>
    <lineage>
        <taxon>Bacteria</taxon>
        <taxon>Pseudomonadati</taxon>
        <taxon>Pseudomonadota</taxon>
        <taxon>Gammaproteobacteria</taxon>
        <taxon>Cardiobacteriales</taxon>
        <taxon>Cardiobacteriaceae</taxon>
        <taxon>Cardiobacterium</taxon>
    </lineage>
</organism>
<evidence type="ECO:0000256" key="6">
    <source>
        <dbReference type="ARBA" id="ARBA00023136"/>
    </source>
</evidence>
<feature type="domain" description="VTT" evidence="8">
    <location>
        <begin position="31"/>
        <end position="158"/>
    </location>
</feature>
<evidence type="ECO:0000259" key="8">
    <source>
        <dbReference type="Pfam" id="PF09335"/>
    </source>
</evidence>
<keyword evidence="5 7" id="KW-1133">Transmembrane helix</keyword>
<evidence type="ECO:0000256" key="3">
    <source>
        <dbReference type="ARBA" id="ARBA00022475"/>
    </source>
</evidence>
<dbReference type="RefSeq" id="WP_079538980.1">
    <property type="nucleotide sequence ID" value="NZ_FKLO01000014.1"/>
</dbReference>
<dbReference type="PANTHER" id="PTHR30353">
    <property type="entry name" value="INNER MEMBRANE PROTEIN DEDA-RELATED"/>
    <property type="match status" value="1"/>
</dbReference>